<reference evidence="2" key="1">
    <citation type="submission" date="2021-01" db="UniProtKB">
        <authorList>
            <consortium name="EnsemblPlants"/>
        </authorList>
    </citation>
    <scope>IDENTIFICATION</scope>
</reference>
<evidence type="ECO:0000313" key="2">
    <source>
        <dbReference type="EnsemblPlants" id="Kaladp0102s0143.1.v1.1.CDS.1"/>
    </source>
</evidence>
<dbReference type="EnsemblPlants" id="Kaladp0102s0143.1.v1.1">
    <property type="protein sequence ID" value="Kaladp0102s0143.1.v1.1.CDS.1"/>
    <property type="gene ID" value="Kaladp0102s0143.v1.1"/>
</dbReference>
<dbReference type="PANTHER" id="PTHR31896">
    <property type="entry name" value="FAMILY REGULATORY PROTEIN, PUTATIVE (AFU_ORTHOLOGUE AFUA_3G14730)-RELATED"/>
    <property type="match status" value="1"/>
</dbReference>
<dbReference type="GO" id="GO:0016740">
    <property type="term" value="F:transferase activity"/>
    <property type="evidence" value="ECO:0007669"/>
    <property type="project" value="UniProtKB-KW"/>
</dbReference>
<keyword evidence="3" id="KW-1185">Reference proteome</keyword>
<accession>A0A7N0V769</accession>
<evidence type="ECO:0000256" key="1">
    <source>
        <dbReference type="ARBA" id="ARBA00022679"/>
    </source>
</evidence>
<dbReference type="PANTHER" id="PTHR31896:SF43">
    <property type="entry name" value="PROTEIN ENHANCED PSEUDOMONAS SUSCEPTIBILITY 1"/>
    <property type="match status" value="1"/>
</dbReference>
<keyword evidence="1" id="KW-0808">Transferase</keyword>
<dbReference type="Proteomes" id="UP000594263">
    <property type="component" value="Unplaced"/>
</dbReference>
<dbReference type="Gramene" id="Kaladp0102s0143.1.v1.1">
    <property type="protein sequence ID" value="Kaladp0102s0143.1.v1.1.CDS.1"/>
    <property type="gene ID" value="Kaladp0102s0143.v1.1"/>
</dbReference>
<evidence type="ECO:0008006" key="4">
    <source>
        <dbReference type="Google" id="ProtNLM"/>
    </source>
</evidence>
<dbReference type="InterPro" id="IPR051283">
    <property type="entry name" value="Sec_Metabolite_Acyltrans"/>
</dbReference>
<protein>
    <recommendedName>
        <fullName evidence="4">HXXXD-type acyl-transferase family protein</fullName>
    </recommendedName>
</protein>
<dbReference type="Gene3D" id="3.30.559.10">
    <property type="entry name" value="Chloramphenicol acetyltransferase-like domain"/>
    <property type="match status" value="2"/>
</dbReference>
<organism evidence="2 3">
    <name type="scientific">Kalanchoe fedtschenkoi</name>
    <name type="common">Lavender scallops</name>
    <name type="synonym">South American air plant</name>
    <dbReference type="NCBI Taxonomy" id="63787"/>
    <lineage>
        <taxon>Eukaryota</taxon>
        <taxon>Viridiplantae</taxon>
        <taxon>Streptophyta</taxon>
        <taxon>Embryophyta</taxon>
        <taxon>Tracheophyta</taxon>
        <taxon>Spermatophyta</taxon>
        <taxon>Magnoliopsida</taxon>
        <taxon>eudicotyledons</taxon>
        <taxon>Gunneridae</taxon>
        <taxon>Pentapetalae</taxon>
        <taxon>Saxifragales</taxon>
        <taxon>Crassulaceae</taxon>
        <taxon>Kalanchoe</taxon>
    </lineage>
</organism>
<dbReference type="AlphaFoldDB" id="A0A7N0V769"/>
<sequence>MERSVQVISVTFIRPATYRPDAVPRRIDLTPWDLQFLLTGPIPRGLVFSSNLAPSVVHRLQESLSQTLDFFYPLAGRLASIQDSSGDSTLFYVECNNAGVEFTHAVADGVTVADLLQPKYDQAVKSLLFPQRGLVNIECSSKPFLAVQATELANGGGFFLGCSLSHLFADGVAFWNFINSWSAICRGCDSLTNPPVLHRCYPCHTEIWIPNQLFAHYNPPSDEEQTGACEEKIFNFPKEKIASLKQKAIAETGNQKISSLQALLAFVCKLVSRHRQVQPDDVVFVSMPSGDRTRTEPPMSAYYLGNAVRSAAVTMSGAELEGSLGSVAVRLHGLVASQTSATVNDFLKSWIEKPAILRIGSGGMKNGAILIGGSRRCDVYGNDFGWGRMGVFEEVRSGVRRLIDGRMGVFEGAEDGSIHMEFCLSVETLERLEKDGEFLDFVRL</sequence>
<evidence type="ECO:0000313" key="3">
    <source>
        <dbReference type="Proteomes" id="UP000594263"/>
    </source>
</evidence>
<proteinExistence type="predicted"/>
<dbReference type="InterPro" id="IPR023213">
    <property type="entry name" value="CAT-like_dom_sf"/>
</dbReference>
<dbReference type="Pfam" id="PF02458">
    <property type="entry name" value="Transferase"/>
    <property type="match status" value="1"/>
</dbReference>
<name>A0A7N0V769_KALFE</name>
<dbReference type="OMA" id="WKFMNAW"/>